<keyword evidence="1" id="KW-0723">Serine/threonine-protein kinase</keyword>
<dbReference type="SUPFAM" id="SSF55874">
    <property type="entry name" value="ATPase domain of HSP90 chaperone/DNA topoisomerase II/histidine kinase"/>
    <property type="match status" value="1"/>
</dbReference>
<dbReference type="GO" id="GO:0004674">
    <property type="term" value="F:protein serine/threonine kinase activity"/>
    <property type="evidence" value="ECO:0007669"/>
    <property type="project" value="UniProtKB-KW"/>
</dbReference>
<protein>
    <submittedName>
        <fullName evidence="3">Anti-sigma regulatory factor (Ser/Thr protein kinase)</fullName>
    </submittedName>
</protein>
<keyword evidence="4" id="KW-1185">Reference proteome</keyword>
<proteinExistence type="predicted"/>
<name>A0A853ABI7_9ACTN</name>
<sequence length="140" mass="14629">MSSADLTAALTPISRFLPAEPASVPAARRFVADALTGWRLPHLLDDATVCVSELVSNAVRHGSPPGRAIHLGLLPLLPAGLLRLEVGDDGPGVPRPRAPVADDAIGGRGLLLVAALASAWGSEPRPLAGKVVWCEWEVPW</sequence>
<evidence type="ECO:0000256" key="1">
    <source>
        <dbReference type="ARBA" id="ARBA00022527"/>
    </source>
</evidence>
<dbReference type="InterPro" id="IPR050267">
    <property type="entry name" value="Anti-sigma-factor_SerPK"/>
</dbReference>
<dbReference type="InterPro" id="IPR036890">
    <property type="entry name" value="HATPase_C_sf"/>
</dbReference>
<organism evidence="3 4">
    <name type="scientific">Allostreptomyces psammosilenae</name>
    <dbReference type="NCBI Taxonomy" id="1892865"/>
    <lineage>
        <taxon>Bacteria</taxon>
        <taxon>Bacillati</taxon>
        <taxon>Actinomycetota</taxon>
        <taxon>Actinomycetes</taxon>
        <taxon>Kitasatosporales</taxon>
        <taxon>Streptomycetaceae</taxon>
        <taxon>Allostreptomyces</taxon>
    </lineage>
</organism>
<evidence type="ECO:0000313" key="4">
    <source>
        <dbReference type="Proteomes" id="UP000567795"/>
    </source>
</evidence>
<keyword evidence="1" id="KW-0808">Transferase</keyword>
<dbReference type="PANTHER" id="PTHR35526:SF3">
    <property type="entry name" value="ANTI-SIGMA-F FACTOR RSBW"/>
    <property type="match status" value="1"/>
</dbReference>
<dbReference type="RefSeq" id="WP_179816783.1">
    <property type="nucleotide sequence ID" value="NZ_JACBZD010000002.1"/>
</dbReference>
<feature type="domain" description="Histidine kinase/HSP90-like ATPase" evidence="2">
    <location>
        <begin position="17"/>
        <end position="120"/>
    </location>
</feature>
<dbReference type="Gene3D" id="3.30.565.10">
    <property type="entry name" value="Histidine kinase-like ATPase, C-terminal domain"/>
    <property type="match status" value="1"/>
</dbReference>
<accession>A0A853ABI7</accession>
<evidence type="ECO:0000313" key="3">
    <source>
        <dbReference type="EMBL" id="NYI07848.1"/>
    </source>
</evidence>
<gene>
    <name evidence="3" type="ORF">FHU37_004877</name>
</gene>
<keyword evidence="1" id="KW-0418">Kinase</keyword>
<dbReference type="Proteomes" id="UP000567795">
    <property type="component" value="Unassembled WGS sequence"/>
</dbReference>
<comment type="caution">
    <text evidence="3">The sequence shown here is derived from an EMBL/GenBank/DDBJ whole genome shotgun (WGS) entry which is preliminary data.</text>
</comment>
<reference evidence="3 4" key="1">
    <citation type="submission" date="2020-07" db="EMBL/GenBank/DDBJ databases">
        <title>Sequencing the genomes of 1000 actinobacteria strains.</title>
        <authorList>
            <person name="Klenk H.-P."/>
        </authorList>
    </citation>
    <scope>NUCLEOTIDE SEQUENCE [LARGE SCALE GENOMIC DNA]</scope>
    <source>
        <strain evidence="3 4">DSM 42178</strain>
    </source>
</reference>
<dbReference type="PANTHER" id="PTHR35526">
    <property type="entry name" value="ANTI-SIGMA-F FACTOR RSBW-RELATED"/>
    <property type="match status" value="1"/>
</dbReference>
<dbReference type="EMBL" id="JACBZD010000002">
    <property type="protein sequence ID" value="NYI07848.1"/>
    <property type="molecule type" value="Genomic_DNA"/>
</dbReference>
<evidence type="ECO:0000259" key="2">
    <source>
        <dbReference type="Pfam" id="PF13581"/>
    </source>
</evidence>
<dbReference type="Pfam" id="PF13581">
    <property type="entry name" value="HATPase_c_2"/>
    <property type="match status" value="1"/>
</dbReference>
<dbReference type="CDD" id="cd16936">
    <property type="entry name" value="HATPase_RsbW-like"/>
    <property type="match status" value="1"/>
</dbReference>
<dbReference type="InterPro" id="IPR003594">
    <property type="entry name" value="HATPase_dom"/>
</dbReference>
<dbReference type="AlphaFoldDB" id="A0A853ABI7"/>